<reference evidence="2" key="1">
    <citation type="journal article" date="2023" name="G3 (Bethesda)">
        <title>A reference genome for the long-term kleptoplast-retaining sea slug Elysia crispata morphotype clarki.</title>
        <authorList>
            <person name="Eastman K.E."/>
            <person name="Pendleton A.L."/>
            <person name="Shaikh M.A."/>
            <person name="Suttiyut T."/>
            <person name="Ogas R."/>
            <person name="Tomko P."/>
            <person name="Gavelis G."/>
            <person name="Widhalm J.R."/>
            <person name="Wisecaver J.H."/>
        </authorList>
    </citation>
    <scope>NUCLEOTIDE SEQUENCE</scope>
    <source>
        <strain evidence="2">ECLA1</strain>
    </source>
</reference>
<evidence type="ECO:0000313" key="3">
    <source>
        <dbReference type="Proteomes" id="UP001283361"/>
    </source>
</evidence>
<protein>
    <submittedName>
        <fullName evidence="2">Uncharacterized protein</fullName>
    </submittedName>
</protein>
<dbReference type="AlphaFoldDB" id="A0AAE1EAK8"/>
<feature type="compositionally biased region" description="Basic and acidic residues" evidence="1">
    <location>
        <begin position="1"/>
        <end position="18"/>
    </location>
</feature>
<sequence>MMISGDHRAAVLSRDHPDSTTPLSPIYPSSKMMVTGDHRAAVLSRDHLDSTFCHPLPVPNLSILQDDDLW</sequence>
<evidence type="ECO:0000313" key="2">
    <source>
        <dbReference type="EMBL" id="KAK3800534.1"/>
    </source>
</evidence>
<proteinExistence type="predicted"/>
<gene>
    <name evidence="2" type="ORF">RRG08_056765</name>
</gene>
<evidence type="ECO:0000256" key="1">
    <source>
        <dbReference type="SAM" id="MobiDB-lite"/>
    </source>
</evidence>
<dbReference type="Proteomes" id="UP001283361">
    <property type="component" value="Unassembled WGS sequence"/>
</dbReference>
<name>A0AAE1EAK8_9GAST</name>
<keyword evidence="3" id="KW-1185">Reference proteome</keyword>
<dbReference type="EMBL" id="JAWDGP010000449">
    <property type="protein sequence ID" value="KAK3800534.1"/>
    <property type="molecule type" value="Genomic_DNA"/>
</dbReference>
<feature type="region of interest" description="Disordered" evidence="1">
    <location>
        <begin position="1"/>
        <end position="30"/>
    </location>
</feature>
<accession>A0AAE1EAK8</accession>
<organism evidence="2 3">
    <name type="scientific">Elysia crispata</name>
    <name type="common">lettuce slug</name>
    <dbReference type="NCBI Taxonomy" id="231223"/>
    <lineage>
        <taxon>Eukaryota</taxon>
        <taxon>Metazoa</taxon>
        <taxon>Spiralia</taxon>
        <taxon>Lophotrochozoa</taxon>
        <taxon>Mollusca</taxon>
        <taxon>Gastropoda</taxon>
        <taxon>Heterobranchia</taxon>
        <taxon>Euthyneura</taxon>
        <taxon>Panpulmonata</taxon>
        <taxon>Sacoglossa</taxon>
        <taxon>Placobranchoidea</taxon>
        <taxon>Plakobranchidae</taxon>
        <taxon>Elysia</taxon>
    </lineage>
</organism>
<comment type="caution">
    <text evidence="2">The sequence shown here is derived from an EMBL/GenBank/DDBJ whole genome shotgun (WGS) entry which is preliminary data.</text>
</comment>